<dbReference type="SUPFAM" id="SSF51445">
    <property type="entry name" value="(Trans)glycosidases"/>
    <property type="match status" value="1"/>
</dbReference>
<keyword evidence="1" id="KW-0326">Glycosidase</keyword>
<evidence type="ECO:0000313" key="1">
    <source>
        <dbReference type="EMBL" id="RSI61691.1"/>
    </source>
</evidence>
<sequence>MNKRYGFIYVDRDNAGHGSLKRSKKKSFYWYKDVIASNGASIE</sequence>
<dbReference type="EC" id="3.2.1.86" evidence="1"/>
<accession>A0A428BEH4</accession>
<dbReference type="Pfam" id="PF00232">
    <property type="entry name" value="Glyco_hydro_1"/>
    <property type="match status" value="1"/>
</dbReference>
<comment type="caution">
    <text evidence="1">The sequence shown here is derived from an EMBL/GenBank/DDBJ whole genome shotgun (WGS) entry which is preliminary data.</text>
</comment>
<reference evidence="1 2" key="1">
    <citation type="submission" date="2018-11" db="EMBL/GenBank/DDBJ databases">
        <title>Species Designations Belie Phenotypic and Genotypic Heterogeneity in Oral Streptococci.</title>
        <authorList>
            <person name="Velsko I."/>
        </authorList>
    </citation>
    <scope>NUCLEOTIDE SEQUENCE [LARGE SCALE GENOMIC DNA]</scope>
    <source>
        <strain evidence="1 2">BCC63</strain>
    </source>
</reference>
<dbReference type="GO" id="GO:0005975">
    <property type="term" value="P:carbohydrate metabolic process"/>
    <property type="evidence" value="ECO:0007669"/>
    <property type="project" value="InterPro"/>
</dbReference>
<gene>
    <name evidence="1" type="primary">bglH_2</name>
    <name evidence="1" type="ORF">D8863_10160</name>
</gene>
<dbReference type="Proteomes" id="UP000267593">
    <property type="component" value="Unassembled WGS sequence"/>
</dbReference>
<organism evidence="1 2">
    <name type="scientific">Streptococcus oralis</name>
    <dbReference type="NCBI Taxonomy" id="1303"/>
    <lineage>
        <taxon>Bacteria</taxon>
        <taxon>Bacillati</taxon>
        <taxon>Bacillota</taxon>
        <taxon>Bacilli</taxon>
        <taxon>Lactobacillales</taxon>
        <taxon>Streptococcaceae</taxon>
        <taxon>Streptococcus</taxon>
    </lineage>
</organism>
<dbReference type="EMBL" id="RJNJ01000112">
    <property type="protein sequence ID" value="RSI61691.1"/>
    <property type="molecule type" value="Genomic_DNA"/>
</dbReference>
<dbReference type="GO" id="GO:0008706">
    <property type="term" value="F:6-phospho-beta-glucosidase activity"/>
    <property type="evidence" value="ECO:0007669"/>
    <property type="project" value="UniProtKB-EC"/>
</dbReference>
<evidence type="ECO:0000313" key="2">
    <source>
        <dbReference type="Proteomes" id="UP000267593"/>
    </source>
</evidence>
<keyword evidence="1" id="KW-0378">Hydrolase</keyword>
<protein>
    <submittedName>
        <fullName evidence="1">Aryl-phospho-beta-D-glucosidase BglH</fullName>
        <ecNumber evidence="1">3.2.1.86</ecNumber>
    </submittedName>
</protein>
<name>A0A428BEH4_STROR</name>
<dbReference type="Gene3D" id="3.20.20.80">
    <property type="entry name" value="Glycosidases"/>
    <property type="match status" value="1"/>
</dbReference>
<dbReference type="InterPro" id="IPR001360">
    <property type="entry name" value="Glyco_hydro_1"/>
</dbReference>
<dbReference type="AlphaFoldDB" id="A0A428BEH4"/>
<dbReference type="InterPro" id="IPR017853">
    <property type="entry name" value="GH"/>
</dbReference>
<proteinExistence type="predicted"/>